<dbReference type="PANTHER" id="PTHR35192:SF2">
    <property type="entry name" value="APPLE DOMAIN-CONTAINING PROTEIN"/>
    <property type="match status" value="1"/>
</dbReference>
<evidence type="ECO:0000259" key="1">
    <source>
        <dbReference type="Pfam" id="PF21671"/>
    </source>
</evidence>
<reference evidence="2 3" key="1">
    <citation type="submission" date="2020-01" db="EMBL/GenBank/DDBJ databases">
        <authorList>
            <person name="Gupta K D."/>
        </authorList>
    </citation>
    <scope>NUCLEOTIDE SEQUENCE [LARGE SCALE GENOMIC DNA]</scope>
</reference>
<feature type="domain" description="Protein CPL1-like" evidence="1">
    <location>
        <begin position="191"/>
        <end position="257"/>
    </location>
</feature>
<dbReference type="OrthoDB" id="439917at2759"/>
<dbReference type="PANTHER" id="PTHR35192">
    <property type="entry name" value="PROTEIN, PUTATIVE-RELATED"/>
    <property type="match status" value="1"/>
</dbReference>
<comment type="caution">
    <text evidence="2">The sequence shown here is derived from an EMBL/GenBank/DDBJ whole genome shotgun (WGS) entry which is preliminary data.</text>
</comment>
<dbReference type="InterPro" id="IPR048661">
    <property type="entry name" value="CPL1-like"/>
</dbReference>
<dbReference type="AlphaFoldDB" id="A0A8S0WFC5"/>
<dbReference type="Pfam" id="PF21671">
    <property type="entry name" value="CPL1-like"/>
    <property type="match status" value="1"/>
</dbReference>
<evidence type="ECO:0000313" key="2">
    <source>
        <dbReference type="EMBL" id="CAA7267850.1"/>
    </source>
</evidence>
<name>A0A8S0WFC5_CYCAE</name>
<dbReference type="Proteomes" id="UP000467700">
    <property type="component" value="Unassembled WGS sequence"/>
</dbReference>
<dbReference type="InterPro" id="IPR038955">
    <property type="entry name" value="PriA/CPL1_fungi"/>
</dbReference>
<accession>A0A8S0WFC5</accession>
<organism evidence="2 3">
    <name type="scientific">Cyclocybe aegerita</name>
    <name type="common">Black poplar mushroom</name>
    <name type="synonym">Agrocybe aegerita</name>
    <dbReference type="NCBI Taxonomy" id="1973307"/>
    <lineage>
        <taxon>Eukaryota</taxon>
        <taxon>Fungi</taxon>
        <taxon>Dikarya</taxon>
        <taxon>Basidiomycota</taxon>
        <taxon>Agaricomycotina</taxon>
        <taxon>Agaricomycetes</taxon>
        <taxon>Agaricomycetidae</taxon>
        <taxon>Agaricales</taxon>
        <taxon>Agaricineae</taxon>
        <taxon>Bolbitiaceae</taxon>
        <taxon>Cyclocybe</taxon>
    </lineage>
</organism>
<dbReference type="EMBL" id="CACVBS010000063">
    <property type="protein sequence ID" value="CAA7267850.1"/>
    <property type="molecule type" value="Genomic_DNA"/>
</dbReference>
<sequence>MRYSLAVGLAFAASQAHASLLVERADITSDTCADVVGQLKVVNPWNTATTIVFGNINACVCLSTLSSFISSNSVTQSAVAVAGKAAVTTAMNAMIKASKPKTCTYPAHSPAVCKIGSTCGFTCKDGFTPSPAKNPTTCVCAKPYTICNGICGIYKACPSGHVKRGMSGMDLRCPRGLTACGIPGRGSKSSWECVNTQNDLESCGGCVLSALTGHAIADGIDCTAIRRVSDVSCIRGQCVIHRCMEGFVPSPSGESCISEERAKKLDYLQSQHDGSFEYPLLD</sequence>
<proteinExistence type="predicted"/>
<keyword evidence="3" id="KW-1185">Reference proteome</keyword>
<gene>
    <name evidence="2" type="ORF">AAE3_LOCUS10026</name>
</gene>
<evidence type="ECO:0000313" key="3">
    <source>
        <dbReference type="Proteomes" id="UP000467700"/>
    </source>
</evidence>
<protein>
    <recommendedName>
        <fullName evidence="1">Protein CPL1-like domain-containing protein</fullName>
    </recommendedName>
</protein>